<dbReference type="InterPro" id="IPR032675">
    <property type="entry name" value="LRR_dom_sf"/>
</dbReference>
<sequence length="481" mass="52306">MLVERITNNLSSKSLFTQKYGSLNKEEAGENAKEIEDAAFASASEHYEKEPDGDGSSAVQLYAKECSKLILEVLKRGPRTKENGELVKAEKIPGPHETFFDISKGLRAFIEAKEAQELLSPLKEPGNSYTKICFSNRSFGLDAARIAEPILLSLKGQLQEVDLSDFIAGRPEEEALNVMNIFSAALEGSLLREAAQAVCELIPSTEKLRVLQFHNNMTGDEGAVAISEIVKHSPLLEDFRCSSTRVDSVGAIALSEALGKCAHLKKLDLRDNMFGVEAGLVLSKALLNHANLTEVYLSYLNLEDEATIAIANALKDSAPLLEVLEMAGNDITAKGALSLAECIAAKKFLTKLNLAENELKDGGAIRIGKAVEESQGQLMEVDMSNNLIRWAGARVLAQAVVEKPEFKLLNLNGNFISEEGIDELKGMFKASPDLLGSLDDNDPDGEEDDEDDDEKNSGDEDEGDEDELGSKLKNLDVNSEE</sequence>
<dbReference type="Pfam" id="PF13516">
    <property type="entry name" value="LRR_6"/>
    <property type="match status" value="3"/>
</dbReference>
<comment type="caution">
    <text evidence="7">The sequence shown here is derived from an EMBL/GenBank/DDBJ whole genome shotgun (WGS) entry which is preliminary data.</text>
</comment>
<dbReference type="PANTHER" id="PTHR46761:SF5">
    <property type="entry name" value="RAN GTPASE-ACTIVATING PROTEIN 2"/>
    <property type="match status" value="1"/>
</dbReference>
<reference evidence="7 8" key="1">
    <citation type="journal article" date="2019" name="Genome Biol. Evol.">
        <title>The Rhododendron genome and chromosomal organization provide insight into shared whole-genome duplications across the heath family (Ericaceae).</title>
        <authorList>
            <person name="Soza V.L."/>
            <person name="Lindsley D."/>
            <person name="Waalkes A."/>
            <person name="Ramage E."/>
            <person name="Patwardhan R.P."/>
            <person name="Burton J.N."/>
            <person name="Adey A."/>
            <person name="Kumar A."/>
            <person name="Qiu R."/>
            <person name="Shendure J."/>
            <person name="Hall B."/>
        </authorList>
    </citation>
    <scope>NUCLEOTIDE SEQUENCE [LARGE SCALE GENOMIC DNA]</scope>
    <source>
        <strain evidence="7">RSF 1966-606</strain>
    </source>
</reference>
<protein>
    <recommendedName>
        <fullName evidence="6">WPP domain-containing protein</fullName>
    </recommendedName>
</protein>
<dbReference type="GO" id="GO:0005096">
    <property type="term" value="F:GTPase activator activity"/>
    <property type="evidence" value="ECO:0007669"/>
    <property type="project" value="InterPro"/>
</dbReference>
<evidence type="ECO:0000256" key="4">
    <source>
        <dbReference type="ARBA" id="ARBA00023242"/>
    </source>
</evidence>
<dbReference type="GO" id="GO:0005634">
    <property type="term" value="C:nucleus"/>
    <property type="evidence" value="ECO:0007669"/>
    <property type="project" value="UniProtKB-SubCell"/>
</dbReference>
<accession>A0A6A4LEN4</accession>
<dbReference type="Gene3D" id="1.10.246.200">
    <property type="entry name" value="WPP domain"/>
    <property type="match status" value="1"/>
</dbReference>
<dbReference type="EMBL" id="QEFC01002305">
    <property type="protein sequence ID" value="KAE9453157.1"/>
    <property type="molecule type" value="Genomic_DNA"/>
</dbReference>
<keyword evidence="3" id="KW-0963">Cytoplasm</keyword>
<keyword evidence="8" id="KW-1185">Reference proteome</keyword>
<proteinExistence type="predicted"/>
<dbReference type="OrthoDB" id="120976at2759"/>
<dbReference type="Pfam" id="PF13943">
    <property type="entry name" value="WPP"/>
    <property type="match status" value="1"/>
</dbReference>
<dbReference type="AlphaFoldDB" id="A0A6A4LEN4"/>
<dbReference type="SMART" id="SM00368">
    <property type="entry name" value="LRR_RI"/>
    <property type="match status" value="7"/>
</dbReference>
<evidence type="ECO:0000256" key="5">
    <source>
        <dbReference type="SAM" id="MobiDB-lite"/>
    </source>
</evidence>
<dbReference type="Gene3D" id="3.80.10.10">
    <property type="entry name" value="Ribonuclease Inhibitor"/>
    <property type="match status" value="2"/>
</dbReference>
<evidence type="ECO:0000313" key="7">
    <source>
        <dbReference type="EMBL" id="KAE9453157.1"/>
    </source>
</evidence>
<dbReference type="InterPro" id="IPR001611">
    <property type="entry name" value="Leu-rich_rpt"/>
</dbReference>
<dbReference type="InterPro" id="IPR025265">
    <property type="entry name" value="WPP_dom"/>
</dbReference>
<keyword evidence="4" id="KW-0539">Nucleus</keyword>
<comment type="subcellular location">
    <subcellularLocation>
        <location evidence="2">Cytoplasm</location>
    </subcellularLocation>
    <subcellularLocation>
        <location evidence="1">Nucleus</location>
    </subcellularLocation>
</comment>
<evidence type="ECO:0000259" key="6">
    <source>
        <dbReference type="Pfam" id="PF13943"/>
    </source>
</evidence>
<dbReference type="InterPro" id="IPR038214">
    <property type="entry name" value="WPP_sf"/>
</dbReference>
<feature type="non-terminal residue" evidence="7">
    <location>
        <position position="1"/>
    </location>
</feature>
<evidence type="ECO:0000256" key="1">
    <source>
        <dbReference type="ARBA" id="ARBA00004123"/>
    </source>
</evidence>
<gene>
    <name evidence="7" type="ORF">C3L33_14923</name>
</gene>
<evidence type="ECO:0000256" key="3">
    <source>
        <dbReference type="ARBA" id="ARBA00022490"/>
    </source>
</evidence>
<name>A0A6A4LEN4_9ERIC</name>
<dbReference type="PANTHER" id="PTHR46761">
    <property type="entry name" value="RAN GTPASE-ACTIVATING PROTEIN 1"/>
    <property type="match status" value="1"/>
</dbReference>
<dbReference type="SUPFAM" id="SSF52047">
    <property type="entry name" value="RNI-like"/>
    <property type="match status" value="1"/>
</dbReference>
<feature type="compositionally biased region" description="Acidic residues" evidence="5">
    <location>
        <begin position="439"/>
        <end position="467"/>
    </location>
</feature>
<dbReference type="Proteomes" id="UP000428333">
    <property type="component" value="Linkage Group LG09"/>
</dbReference>
<feature type="domain" description="WPP" evidence="6">
    <location>
        <begin position="1"/>
        <end position="83"/>
    </location>
</feature>
<organism evidence="7 8">
    <name type="scientific">Rhododendron williamsianum</name>
    <dbReference type="NCBI Taxonomy" id="262921"/>
    <lineage>
        <taxon>Eukaryota</taxon>
        <taxon>Viridiplantae</taxon>
        <taxon>Streptophyta</taxon>
        <taxon>Embryophyta</taxon>
        <taxon>Tracheophyta</taxon>
        <taxon>Spermatophyta</taxon>
        <taxon>Magnoliopsida</taxon>
        <taxon>eudicotyledons</taxon>
        <taxon>Gunneridae</taxon>
        <taxon>Pentapetalae</taxon>
        <taxon>asterids</taxon>
        <taxon>Ericales</taxon>
        <taxon>Ericaceae</taxon>
        <taxon>Ericoideae</taxon>
        <taxon>Rhodoreae</taxon>
        <taxon>Rhododendron</taxon>
    </lineage>
</organism>
<evidence type="ECO:0000256" key="2">
    <source>
        <dbReference type="ARBA" id="ARBA00004496"/>
    </source>
</evidence>
<evidence type="ECO:0000313" key="8">
    <source>
        <dbReference type="Proteomes" id="UP000428333"/>
    </source>
</evidence>
<feature type="region of interest" description="Disordered" evidence="5">
    <location>
        <begin position="432"/>
        <end position="481"/>
    </location>
</feature>
<dbReference type="GO" id="GO:0005737">
    <property type="term" value="C:cytoplasm"/>
    <property type="evidence" value="ECO:0007669"/>
    <property type="project" value="UniProtKB-SubCell"/>
</dbReference>
<dbReference type="InterPro" id="IPR045203">
    <property type="entry name" value="RanGAP1/2"/>
</dbReference>